<organism evidence="1 2">
    <name type="scientific">Microbacterium terricola</name>
    <dbReference type="NCBI Taxonomy" id="344163"/>
    <lineage>
        <taxon>Bacteria</taxon>
        <taxon>Bacillati</taxon>
        <taxon>Actinomycetota</taxon>
        <taxon>Actinomycetes</taxon>
        <taxon>Micrococcales</taxon>
        <taxon>Microbacteriaceae</taxon>
        <taxon>Microbacterium</taxon>
    </lineage>
</organism>
<gene>
    <name evidence="1" type="ORF">Microterr_27120</name>
</gene>
<reference evidence="1 2" key="1">
    <citation type="submission" date="2022-12" db="EMBL/GenBank/DDBJ databases">
        <title>Microbacterium terricola strain KV-448 chromosome, complete genome.</title>
        <authorList>
            <person name="Oshima T."/>
            <person name="Moriya T."/>
            <person name="Bessho Y."/>
        </authorList>
    </citation>
    <scope>NUCLEOTIDE SEQUENCE [LARGE SCALE GENOMIC DNA]</scope>
    <source>
        <strain evidence="1 2">KV-448</strain>
    </source>
</reference>
<proteinExistence type="predicted"/>
<protein>
    <submittedName>
        <fullName evidence="1">Uncharacterized protein</fullName>
    </submittedName>
</protein>
<keyword evidence="2" id="KW-1185">Reference proteome</keyword>
<evidence type="ECO:0000313" key="2">
    <source>
        <dbReference type="Proteomes" id="UP001317779"/>
    </source>
</evidence>
<name>A0ABM8E2Q5_9MICO</name>
<dbReference type="EMBL" id="AP027141">
    <property type="protein sequence ID" value="BDV32052.1"/>
    <property type="molecule type" value="Genomic_DNA"/>
</dbReference>
<dbReference type="Proteomes" id="UP001317779">
    <property type="component" value="Chromosome"/>
</dbReference>
<sequence length="73" mass="7564">MIVRVGVEVMFTAFGYDSTVVFGSDAEVGQARTRPAAVAPVEVTEVATAVAASGMLQPPVWPPCGANPNDPEM</sequence>
<evidence type="ECO:0000313" key="1">
    <source>
        <dbReference type="EMBL" id="BDV32052.1"/>
    </source>
</evidence>
<accession>A0ABM8E2Q5</accession>